<name>C3Y9H9_BRAFL</name>
<keyword evidence="6" id="KW-0675">Receptor</keyword>
<feature type="transmembrane region" description="Helical" evidence="8">
    <location>
        <begin position="133"/>
        <end position="155"/>
    </location>
</feature>
<dbReference type="Gene3D" id="1.20.1070.10">
    <property type="entry name" value="Rhodopsin 7-helix transmembrane proteins"/>
    <property type="match status" value="1"/>
</dbReference>
<dbReference type="GO" id="GO:0004930">
    <property type="term" value="F:G protein-coupled receptor activity"/>
    <property type="evidence" value="ECO:0007669"/>
    <property type="project" value="UniProtKB-KW"/>
</dbReference>
<proteinExistence type="predicted"/>
<evidence type="ECO:0000256" key="3">
    <source>
        <dbReference type="ARBA" id="ARBA00022989"/>
    </source>
</evidence>
<accession>C3Y9H9</accession>
<dbReference type="Pfam" id="PF00001">
    <property type="entry name" value="7tm_1"/>
    <property type="match status" value="1"/>
</dbReference>
<keyword evidence="3 8" id="KW-1133">Transmembrane helix</keyword>
<dbReference type="InParanoid" id="C3Y9H9"/>
<dbReference type="GO" id="GO:0016020">
    <property type="term" value="C:membrane"/>
    <property type="evidence" value="ECO:0007669"/>
    <property type="project" value="UniProtKB-SubCell"/>
</dbReference>
<feature type="transmembrane region" description="Helical" evidence="8">
    <location>
        <begin position="264"/>
        <end position="283"/>
    </location>
</feature>
<feature type="transmembrane region" description="Helical" evidence="8">
    <location>
        <begin position="51"/>
        <end position="76"/>
    </location>
</feature>
<sequence length="287" mass="32137">MEMDLSIYSSHVRTWLAALVGCLGVFGTGVNLVVLWVLYRRKDIRTSATVYVVNLTAVDLLVTIVVDTLHVLGIAWPEFYRLDTNWTVCDITGSLCVAGCIISLATTAVITINRYLFICKRQTHDDIFTKKGAAMIVLGTWVYGLGFVLPLWFGWGTFRYDPKTMNCAYDRTKTGYTLMFLLIGHLLPTLTVFVFNTALYLNVMKIKNNLRQYLQGRTPPQVRQGTKALRSLSVLCIYFVVCWLQYAVIVLADPGDKWPGGVHFSSLVLAHSSSSLNGVIFALTDKK</sequence>
<dbReference type="PRINTS" id="PR00237">
    <property type="entry name" value="GPCRRHODOPSN"/>
</dbReference>
<dbReference type="AlphaFoldDB" id="C3Y9H9"/>
<evidence type="ECO:0000256" key="1">
    <source>
        <dbReference type="ARBA" id="ARBA00004141"/>
    </source>
</evidence>
<feature type="transmembrane region" description="Helical" evidence="8">
    <location>
        <begin position="15"/>
        <end position="39"/>
    </location>
</feature>
<evidence type="ECO:0000256" key="7">
    <source>
        <dbReference type="ARBA" id="ARBA00023224"/>
    </source>
</evidence>
<dbReference type="CDD" id="cd00637">
    <property type="entry name" value="7tm_classA_rhodopsin-like"/>
    <property type="match status" value="1"/>
</dbReference>
<keyword evidence="5 8" id="KW-0472">Membrane</keyword>
<dbReference type="STRING" id="7739.C3Y9H9"/>
<feature type="non-terminal residue" evidence="10">
    <location>
        <position position="287"/>
    </location>
</feature>
<dbReference type="EMBL" id="GG666492">
    <property type="protein sequence ID" value="EEN63235.1"/>
    <property type="molecule type" value="Genomic_DNA"/>
</dbReference>
<evidence type="ECO:0000256" key="5">
    <source>
        <dbReference type="ARBA" id="ARBA00023136"/>
    </source>
</evidence>
<evidence type="ECO:0000256" key="8">
    <source>
        <dbReference type="SAM" id="Phobius"/>
    </source>
</evidence>
<evidence type="ECO:0000313" key="10">
    <source>
        <dbReference type="EMBL" id="EEN63235.1"/>
    </source>
</evidence>
<evidence type="ECO:0000256" key="6">
    <source>
        <dbReference type="ARBA" id="ARBA00023170"/>
    </source>
</evidence>
<feature type="transmembrane region" description="Helical" evidence="8">
    <location>
        <begin position="232"/>
        <end position="252"/>
    </location>
</feature>
<dbReference type="InterPro" id="IPR050125">
    <property type="entry name" value="GPCR_opsins"/>
</dbReference>
<dbReference type="eggNOG" id="KOG3656">
    <property type="taxonomic scope" value="Eukaryota"/>
</dbReference>
<evidence type="ECO:0000256" key="4">
    <source>
        <dbReference type="ARBA" id="ARBA00023040"/>
    </source>
</evidence>
<reference evidence="10" key="1">
    <citation type="journal article" date="2008" name="Nature">
        <title>The amphioxus genome and the evolution of the chordate karyotype.</title>
        <authorList>
            <consortium name="US DOE Joint Genome Institute (JGI-PGF)"/>
            <person name="Putnam N.H."/>
            <person name="Butts T."/>
            <person name="Ferrier D.E.K."/>
            <person name="Furlong R.F."/>
            <person name="Hellsten U."/>
            <person name="Kawashima T."/>
            <person name="Robinson-Rechavi M."/>
            <person name="Shoguchi E."/>
            <person name="Terry A."/>
            <person name="Yu J.-K."/>
            <person name="Benito-Gutierrez E.L."/>
            <person name="Dubchak I."/>
            <person name="Garcia-Fernandez J."/>
            <person name="Gibson-Brown J.J."/>
            <person name="Grigoriev I.V."/>
            <person name="Horton A.C."/>
            <person name="de Jong P.J."/>
            <person name="Jurka J."/>
            <person name="Kapitonov V.V."/>
            <person name="Kohara Y."/>
            <person name="Kuroki Y."/>
            <person name="Lindquist E."/>
            <person name="Lucas S."/>
            <person name="Osoegawa K."/>
            <person name="Pennacchio L.A."/>
            <person name="Salamov A.A."/>
            <person name="Satou Y."/>
            <person name="Sauka-Spengler T."/>
            <person name="Schmutz J."/>
            <person name="Shin-I T."/>
            <person name="Toyoda A."/>
            <person name="Bronner-Fraser M."/>
            <person name="Fujiyama A."/>
            <person name="Holland L.Z."/>
            <person name="Holland P.W.H."/>
            <person name="Satoh N."/>
            <person name="Rokhsar D.S."/>
        </authorList>
    </citation>
    <scope>NUCLEOTIDE SEQUENCE [LARGE SCALE GENOMIC DNA]</scope>
    <source>
        <strain evidence="10">S238N-H82</strain>
        <tissue evidence="10">Testes</tissue>
    </source>
</reference>
<gene>
    <name evidence="10" type="ORF">BRAFLDRAFT_104489</name>
</gene>
<keyword evidence="7" id="KW-0807">Transducer</keyword>
<dbReference type="InterPro" id="IPR000276">
    <property type="entry name" value="GPCR_Rhodpsn"/>
</dbReference>
<evidence type="ECO:0000259" key="9">
    <source>
        <dbReference type="PROSITE" id="PS50262"/>
    </source>
</evidence>
<dbReference type="PANTHER" id="PTHR24240">
    <property type="entry name" value="OPSIN"/>
    <property type="match status" value="1"/>
</dbReference>
<feature type="transmembrane region" description="Helical" evidence="8">
    <location>
        <begin position="91"/>
        <end position="112"/>
    </location>
</feature>
<keyword evidence="4" id="KW-0297">G-protein coupled receptor</keyword>
<feature type="transmembrane region" description="Helical" evidence="8">
    <location>
        <begin position="175"/>
        <end position="201"/>
    </location>
</feature>
<dbReference type="FunFam" id="1.20.1070.10:FF:000345">
    <property type="entry name" value="40S ribosomal protein S27"/>
    <property type="match status" value="1"/>
</dbReference>
<dbReference type="InterPro" id="IPR017452">
    <property type="entry name" value="GPCR_Rhodpsn_7TM"/>
</dbReference>
<keyword evidence="2 8" id="KW-0812">Transmembrane</keyword>
<dbReference type="PROSITE" id="PS50262">
    <property type="entry name" value="G_PROTEIN_RECEP_F1_2"/>
    <property type="match status" value="1"/>
</dbReference>
<organism>
    <name type="scientific">Branchiostoma floridae</name>
    <name type="common">Florida lancelet</name>
    <name type="synonym">Amphioxus</name>
    <dbReference type="NCBI Taxonomy" id="7739"/>
    <lineage>
        <taxon>Eukaryota</taxon>
        <taxon>Metazoa</taxon>
        <taxon>Chordata</taxon>
        <taxon>Cephalochordata</taxon>
        <taxon>Leptocardii</taxon>
        <taxon>Amphioxiformes</taxon>
        <taxon>Branchiostomatidae</taxon>
        <taxon>Branchiostoma</taxon>
    </lineage>
</organism>
<evidence type="ECO:0000256" key="2">
    <source>
        <dbReference type="ARBA" id="ARBA00022692"/>
    </source>
</evidence>
<feature type="domain" description="G-protein coupled receptors family 1 profile" evidence="9">
    <location>
        <begin position="30"/>
        <end position="281"/>
    </location>
</feature>
<dbReference type="SUPFAM" id="SSF81321">
    <property type="entry name" value="Family A G protein-coupled receptor-like"/>
    <property type="match status" value="1"/>
</dbReference>
<protein>
    <recommendedName>
        <fullName evidence="9">G-protein coupled receptors family 1 profile domain-containing protein</fullName>
    </recommendedName>
</protein>
<comment type="subcellular location">
    <subcellularLocation>
        <location evidence="1">Membrane</location>
        <topology evidence="1">Multi-pass membrane protein</topology>
    </subcellularLocation>
</comment>